<dbReference type="STRING" id="6198.A0A074YW71"/>
<evidence type="ECO:0000313" key="10">
    <source>
        <dbReference type="Proteomes" id="UP000054324"/>
    </source>
</evidence>
<evidence type="ECO:0000256" key="7">
    <source>
        <dbReference type="SAM" id="MobiDB-lite"/>
    </source>
</evidence>
<feature type="domain" description="C2H2-type" evidence="8">
    <location>
        <begin position="387"/>
        <end position="408"/>
    </location>
</feature>
<evidence type="ECO:0000256" key="6">
    <source>
        <dbReference type="ARBA" id="ARBA00023242"/>
    </source>
</evidence>
<name>A0A074YW71_OPIVI</name>
<feature type="compositionally biased region" description="Basic and acidic residues" evidence="7">
    <location>
        <begin position="30"/>
        <end position="48"/>
    </location>
</feature>
<dbReference type="CTD" id="20326217"/>
<dbReference type="PROSITE" id="PS00028">
    <property type="entry name" value="ZINC_FINGER_C2H2_1"/>
    <property type="match status" value="1"/>
</dbReference>
<dbReference type="SUPFAM" id="SSF57667">
    <property type="entry name" value="beta-beta-alpha zinc fingers"/>
    <property type="match status" value="1"/>
</dbReference>
<feature type="region of interest" description="Disordered" evidence="7">
    <location>
        <begin position="23"/>
        <end position="48"/>
    </location>
</feature>
<sequence>MGDSNALNSPYSRLYSILKAGLSNTNGSANKEDILEPEPLRKRPKEESESVDDQHWRCWQCPYVAGSEHDLAEHIRDCKPASNAAVLPGCPYCELDGCQSSTSPFEPEAFTLHMEGAHQDVSCLFCCYCLAYTGSPRLEDLIKHIASEHKMHWCPSPASMAYLRRTQLPHRVVTCLGCGWCAFVLRANNSAQPPVSLELHLQHCPSTGGRVHLENITHEMSASVATQKQLVSEAEKIDRLFSETYPLVRTAPAGTAKSPVKETHLHYRTKFVGRKQETTFQACILPSKPSSQISTPSKSKGNKQRPNSLDTTPPQPLNGHTTNKGPSFDVPLTLPPLPSVLAKSGAKSSAPTLLYVCPLCGDNALASLRERDEHLQSSHNGELVFPCQICGLAYPLYIALRRHAALKHDSNYDLVRYGPPELVETEPIECPECHLVAFTDRNVLKLHLYEMHKILPDRAKSLIRTSLRKAQTAALARDGGAGRRGGRGGKRDPKGSARDRTMANRGEKPNSKSVSLSRLERLLGDVSGDPAPSTCRLCRTPLDNAKEFRLHMELDHVDVEEECEQLGCQACGRIFFGSGGRIDLIGHLRVLHQDTDQSSALSCPQAEQKSMEKVTEDGKTVHVKPCEALFSSPRLRHIHSNTCATKNPGFACPLSIELPDAENMDVADLSEQIRAAIMETECAADREGLMILAYCCPNCSRLFAGHEAPTRYASHRQMCQADATTVEKPQSATEPKPAGATTVLESMLRQGSDIRIN</sequence>
<evidence type="ECO:0000256" key="1">
    <source>
        <dbReference type="ARBA" id="ARBA00004123"/>
    </source>
</evidence>
<feature type="region of interest" description="Disordered" evidence="7">
    <location>
        <begin position="473"/>
        <end position="516"/>
    </location>
</feature>
<reference evidence="9 10" key="1">
    <citation type="submission" date="2013-11" db="EMBL/GenBank/DDBJ databases">
        <title>Opisthorchis viverrini - life in the bile duct.</title>
        <authorList>
            <person name="Young N.D."/>
            <person name="Nagarajan N."/>
            <person name="Lin S.J."/>
            <person name="Korhonen P.K."/>
            <person name="Jex A.R."/>
            <person name="Hall R.S."/>
            <person name="Safavi-Hemami H."/>
            <person name="Kaewkong W."/>
            <person name="Bertrand D."/>
            <person name="Gao S."/>
            <person name="Seet Q."/>
            <person name="Wongkham S."/>
            <person name="Teh B.T."/>
            <person name="Wongkham C."/>
            <person name="Intapan P.M."/>
            <person name="Maleewong W."/>
            <person name="Yang X."/>
            <person name="Hu M."/>
            <person name="Wang Z."/>
            <person name="Hofmann A."/>
            <person name="Sternberg P.W."/>
            <person name="Tan P."/>
            <person name="Wang J."/>
            <person name="Gasser R.B."/>
        </authorList>
    </citation>
    <scope>NUCLEOTIDE SEQUENCE [LARGE SCALE GENOMIC DNA]</scope>
</reference>
<dbReference type="GO" id="GO:0005634">
    <property type="term" value="C:nucleus"/>
    <property type="evidence" value="ECO:0007669"/>
    <property type="project" value="UniProtKB-SubCell"/>
</dbReference>
<feature type="compositionally biased region" description="Polar residues" evidence="7">
    <location>
        <begin position="288"/>
        <end position="325"/>
    </location>
</feature>
<dbReference type="GeneID" id="20326217"/>
<dbReference type="InterPro" id="IPR050888">
    <property type="entry name" value="ZnF_C2H2-type_TF"/>
</dbReference>
<dbReference type="EMBL" id="KL597377">
    <property type="protein sequence ID" value="KER19021.1"/>
    <property type="molecule type" value="Genomic_DNA"/>
</dbReference>
<evidence type="ECO:0000313" key="9">
    <source>
        <dbReference type="EMBL" id="KER19021.1"/>
    </source>
</evidence>
<evidence type="ECO:0000256" key="4">
    <source>
        <dbReference type="ARBA" id="ARBA00022771"/>
    </source>
</evidence>
<keyword evidence="3" id="KW-0677">Repeat</keyword>
<feature type="compositionally biased region" description="Basic and acidic residues" evidence="7">
    <location>
        <begin position="489"/>
        <end position="510"/>
    </location>
</feature>
<evidence type="ECO:0000256" key="2">
    <source>
        <dbReference type="ARBA" id="ARBA00022723"/>
    </source>
</evidence>
<dbReference type="GO" id="GO:0008270">
    <property type="term" value="F:zinc ion binding"/>
    <property type="evidence" value="ECO:0007669"/>
    <property type="project" value="UniProtKB-KW"/>
</dbReference>
<dbReference type="KEGG" id="ovi:T265_12049"/>
<keyword evidence="2" id="KW-0479">Metal-binding</keyword>
<dbReference type="SMART" id="SM00355">
    <property type="entry name" value="ZnF_C2H2"/>
    <property type="match status" value="8"/>
</dbReference>
<keyword evidence="6" id="KW-0539">Nucleus</keyword>
<organism evidence="9 10">
    <name type="scientific">Opisthorchis viverrini</name>
    <name type="common">Southeast Asian liver fluke</name>
    <dbReference type="NCBI Taxonomy" id="6198"/>
    <lineage>
        <taxon>Eukaryota</taxon>
        <taxon>Metazoa</taxon>
        <taxon>Spiralia</taxon>
        <taxon>Lophotrochozoa</taxon>
        <taxon>Platyhelminthes</taxon>
        <taxon>Trematoda</taxon>
        <taxon>Digenea</taxon>
        <taxon>Opisthorchiida</taxon>
        <taxon>Opisthorchiata</taxon>
        <taxon>Opisthorchiidae</taxon>
        <taxon>Opisthorchis</taxon>
    </lineage>
</organism>
<comment type="subcellular location">
    <subcellularLocation>
        <location evidence="1">Nucleus</location>
    </subcellularLocation>
</comment>
<dbReference type="AlphaFoldDB" id="A0A074YW71"/>
<dbReference type="InterPro" id="IPR013087">
    <property type="entry name" value="Znf_C2H2_type"/>
</dbReference>
<keyword evidence="5" id="KW-0862">Zinc</keyword>
<evidence type="ECO:0000256" key="5">
    <source>
        <dbReference type="ARBA" id="ARBA00022833"/>
    </source>
</evidence>
<dbReference type="PANTHER" id="PTHR24406">
    <property type="entry name" value="TRANSCRIPTIONAL REPRESSOR CTCFL-RELATED"/>
    <property type="match status" value="1"/>
</dbReference>
<keyword evidence="4" id="KW-0863">Zinc-finger</keyword>
<accession>A0A074YW71</accession>
<evidence type="ECO:0000256" key="3">
    <source>
        <dbReference type="ARBA" id="ARBA00022737"/>
    </source>
</evidence>
<gene>
    <name evidence="9" type="ORF">T265_12049</name>
</gene>
<evidence type="ECO:0000259" key="8">
    <source>
        <dbReference type="PROSITE" id="PS00028"/>
    </source>
</evidence>
<proteinExistence type="predicted"/>
<dbReference type="RefSeq" id="XP_009177231.1">
    <property type="nucleotide sequence ID" value="XM_009178967.1"/>
</dbReference>
<dbReference type="Proteomes" id="UP000054324">
    <property type="component" value="Unassembled WGS sequence"/>
</dbReference>
<protein>
    <recommendedName>
        <fullName evidence="8">C2H2-type domain-containing protein</fullName>
    </recommendedName>
</protein>
<dbReference type="InterPro" id="IPR036236">
    <property type="entry name" value="Znf_C2H2_sf"/>
</dbReference>
<feature type="region of interest" description="Disordered" evidence="7">
    <location>
        <begin position="283"/>
        <end position="330"/>
    </location>
</feature>
<dbReference type="OrthoDB" id="6263892at2759"/>
<keyword evidence="10" id="KW-1185">Reference proteome</keyword>